<sequence length="270" mass="30534">MSAMLVSDGLWAMIEPLLPSTSRSAKGGRPRVCDRAALAGIMFVLQSGIPWRMLPAELGCGSGVTCWRRLRDWQLAGVWDRLHQVLLRQLHRAGHLDWTRACMDSASIAAKRGANRGRPGTKRHIVTDSRGIPLTVRLSGANVHDSRMLDPLLDAIPPIHGKRGRPRHRPGKLHADKGYDYPRCRRACTKRGIKHRIARKGIESSSHLGKHRWVVERTFAWLSKFRRLAVRYERRADIHLAFTILACAIICFRALTNRCCRRRSAAPRCP</sequence>
<feature type="domain" description="Transposase IS4-like" evidence="2">
    <location>
        <begin position="97"/>
        <end position="250"/>
    </location>
</feature>
<comment type="caution">
    <text evidence="4">The sequence shown here is derived from an EMBL/GenBank/DDBJ whole genome shotgun (WGS) entry which is preliminary data.</text>
</comment>
<accession>A0ABT4JA69</accession>
<keyword evidence="1" id="KW-0812">Transmembrane</keyword>
<reference evidence="4" key="1">
    <citation type="submission" date="2022-12" db="EMBL/GenBank/DDBJ databases">
        <title>Paracoccus sp. EF6 isolated from a lake water.</title>
        <authorList>
            <person name="Liu H."/>
        </authorList>
    </citation>
    <scope>NUCLEOTIDE SEQUENCE</scope>
    <source>
        <strain evidence="4">EF6</strain>
    </source>
</reference>
<organism evidence="4 5">
    <name type="scientific">Paracoccus benzoatiresistens</name>
    <dbReference type="NCBI Taxonomy" id="2997341"/>
    <lineage>
        <taxon>Bacteria</taxon>
        <taxon>Pseudomonadati</taxon>
        <taxon>Pseudomonadota</taxon>
        <taxon>Alphaproteobacteria</taxon>
        <taxon>Rhodobacterales</taxon>
        <taxon>Paracoccaceae</taxon>
        <taxon>Paracoccus</taxon>
    </lineage>
</organism>
<evidence type="ECO:0000259" key="3">
    <source>
        <dbReference type="Pfam" id="PF13340"/>
    </source>
</evidence>
<dbReference type="EMBL" id="JAPTYD010000040">
    <property type="protein sequence ID" value="MCZ0963492.1"/>
    <property type="molecule type" value="Genomic_DNA"/>
</dbReference>
<dbReference type="Proteomes" id="UP001149822">
    <property type="component" value="Unassembled WGS sequence"/>
</dbReference>
<gene>
    <name evidence="4" type="ORF">OU682_17950</name>
</gene>
<evidence type="ECO:0000313" key="5">
    <source>
        <dbReference type="Proteomes" id="UP001149822"/>
    </source>
</evidence>
<keyword evidence="5" id="KW-1185">Reference proteome</keyword>
<dbReference type="PANTHER" id="PTHR30007:SF1">
    <property type="entry name" value="BLR1914 PROTEIN"/>
    <property type="match status" value="1"/>
</dbReference>
<evidence type="ECO:0000256" key="1">
    <source>
        <dbReference type="SAM" id="Phobius"/>
    </source>
</evidence>
<dbReference type="InterPro" id="IPR025161">
    <property type="entry name" value="IS402-like_dom"/>
</dbReference>
<evidence type="ECO:0000259" key="2">
    <source>
        <dbReference type="Pfam" id="PF01609"/>
    </source>
</evidence>
<dbReference type="NCBIfam" id="NF033580">
    <property type="entry name" value="transpos_IS5_3"/>
    <property type="match status" value="1"/>
</dbReference>
<evidence type="ECO:0000313" key="4">
    <source>
        <dbReference type="EMBL" id="MCZ0963492.1"/>
    </source>
</evidence>
<feature type="transmembrane region" description="Helical" evidence="1">
    <location>
        <begin position="236"/>
        <end position="255"/>
    </location>
</feature>
<feature type="domain" description="Insertion element IS402-like" evidence="3">
    <location>
        <begin position="6"/>
        <end position="83"/>
    </location>
</feature>
<dbReference type="PANTHER" id="PTHR30007">
    <property type="entry name" value="PHP DOMAIN PROTEIN"/>
    <property type="match status" value="1"/>
</dbReference>
<keyword evidence="1" id="KW-1133">Transmembrane helix</keyword>
<dbReference type="Pfam" id="PF13340">
    <property type="entry name" value="DUF4096"/>
    <property type="match status" value="1"/>
</dbReference>
<name>A0ABT4JA69_9RHOB</name>
<dbReference type="InterPro" id="IPR002559">
    <property type="entry name" value="Transposase_11"/>
</dbReference>
<dbReference type="Pfam" id="PF01609">
    <property type="entry name" value="DDE_Tnp_1"/>
    <property type="match status" value="1"/>
</dbReference>
<protein>
    <submittedName>
        <fullName evidence="4">IS5 family transposase</fullName>
    </submittedName>
</protein>
<keyword evidence="1" id="KW-0472">Membrane</keyword>
<dbReference type="RefSeq" id="WP_268943579.1">
    <property type="nucleotide sequence ID" value="NZ_JAPTYD010000040.1"/>
</dbReference>
<proteinExistence type="predicted"/>